<dbReference type="PANTHER" id="PTHR36195:SF4">
    <property type="entry name" value="DOMAIN PROTEIN, PUTATIVE (AFU_ORTHOLOGUE AFUA_5G01990)-RELATED"/>
    <property type="match status" value="1"/>
</dbReference>
<protein>
    <submittedName>
        <fullName evidence="1">Catalase</fullName>
    </submittedName>
</protein>
<gene>
    <name evidence="1" type="ORF">A8V01_13780</name>
</gene>
<dbReference type="RefSeq" id="WP_103094843.1">
    <property type="nucleotide sequence ID" value="NZ_LYMM01000021.1"/>
</dbReference>
<name>A0A2K2G4D5_9SPHN</name>
<dbReference type="EMBL" id="LYMM01000021">
    <property type="protein sequence ID" value="PNU05881.1"/>
    <property type="molecule type" value="Genomic_DNA"/>
</dbReference>
<dbReference type="PROSITE" id="PS51402">
    <property type="entry name" value="CATALASE_3"/>
    <property type="match status" value="1"/>
</dbReference>
<dbReference type="Gene3D" id="2.40.180.10">
    <property type="entry name" value="Catalase core domain"/>
    <property type="match status" value="1"/>
</dbReference>
<accession>A0A2K2G4D5</accession>
<dbReference type="GO" id="GO:0020037">
    <property type="term" value="F:heme binding"/>
    <property type="evidence" value="ECO:0007669"/>
    <property type="project" value="InterPro"/>
</dbReference>
<reference evidence="1 2" key="1">
    <citation type="submission" date="2016-05" db="EMBL/GenBank/DDBJ databases">
        <title>Complete genome sequence of Novosphingobium guangzhouense SA925(T).</title>
        <authorList>
            <person name="Sha S."/>
        </authorList>
    </citation>
    <scope>NUCLEOTIDE SEQUENCE [LARGE SCALE GENOMIC DNA]</scope>
    <source>
        <strain evidence="1 2">SA925</strain>
    </source>
</reference>
<dbReference type="Proteomes" id="UP000236327">
    <property type="component" value="Unassembled WGS sequence"/>
</dbReference>
<dbReference type="AlphaFoldDB" id="A0A2K2G4D5"/>
<proteinExistence type="predicted"/>
<dbReference type="InterPro" id="IPR018028">
    <property type="entry name" value="Catalase"/>
</dbReference>
<sequence>MTLSPPLPYSPEIETLQDDEGETLASINASFDKILQTTYEDYGRAVRAVHAKAHGILEGTFTVAEVLPPELAQGLFATPGSYRVYLRISTNPGDILDDAVALPRGLALKVLGVEGERLPGAQGSTQDFIMVNGPVFTAPDAKKFAGSLKLLAKTTDRAEGAKVLASKILQAVNAMLGAVGMESTALAGLGGAPQVHPLGETYFSVTPFRYGEYVAKFRLRPVSANLTILTERKVRTKGHPNAIREAVRTDMDGIDAEWAFEVQLRRDANRQPIEDASVEWKEDDAPFIEVARLRVPRQDSWDAERVREVDEAMRFSVWTGLAAHRPLGGVNRARRGAYQHSADFRATANGCPMHEPTA</sequence>
<dbReference type="PANTHER" id="PTHR36195">
    <property type="entry name" value="DOMAIN PROTEIN, PUTATIVE (AFU_ORTHOLOGUE AFUA_5G01990)-RELATED-RELATED"/>
    <property type="match status" value="1"/>
</dbReference>
<comment type="caution">
    <text evidence="1">The sequence shown here is derived from an EMBL/GenBank/DDBJ whole genome shotgun (WGS) entry which is preliminary data.</text>
</comment>
<keyword evidence="2" id="KW-1185">Reference proteome</keyword>
<organism evidence="1 2">
    <name type="scientific">Novosphingobium guangzhouense</name>
    <dbReference type="NCBI Taxonomy" id="1850347"/>
    <lineage>
        <taxon>Bacteria</taxon>
        <taxon>Pseudomonadati</taxon>
        <taxon>Pseudomonadota</taxon>
        <taxon>Alphaproteobacteria</taxon>
        <taxon>Sphingomonadales</taxon>
        <taxon>Sphingomonadaceae</taxon>
        <taxon>Novosphingobium</taxon>
    </lineage>
</organism>
<dbReference type="CDD" id="cd08152">
    <property type="entry name" value="y4iL_like"/>
    <property type="match status" value="1"/>
</dbReference>
<dbReference type="InterPro" id="IPR020835">
    <property type="entry name" value="Catalase_sf"/>
</dbReference>
<dbReference type="SUPFAM" id="SSF56634">
    <property type="entry name" value="Heme-dependent catalase-like"/>
    <property type="match status" value="1"/>
</dbReference>
<dbReference type="GO" id="GO:0006979">
    <property type="term" value="P:response to oxidative stress"/>
    <property type="evidence" value="ECO:0007669"/>
    <property type="project" value="InterPro"/>
</dbReference>
<evidence type="ECO:0000313" key="1">
    <source>
        <dbReference type="EMBL" id="PNU05881.1"/>
    </source>
</evidence>
<dbReference type="OrthoDB" id="9765610at2"/>
<dbReference type="GO" id="GO:0004096">
    <property type="term" value="F:catalase activity"/>
    <property type="evidence" value="ECO:0007669"/>
    <property type="project" value="InterPro"/>
</dbReference>
<evidence type="ECO:0000313" key="2">
    <source>
        <dbReference type="Proteomes" id="UP000236327"/>
    </source>
</evidence>